<accession>A0AAW9GHN5</accession>
<comment type="caution">
    <text evidence="1">The sequence shown here is derived from an EMBL/GenBank/DDBJ whole genome shotgun (WGS) entry which is preliminary data.</text>
</comment>
<gene>
    <name evidence="1" type="ORF">SOH20_28595</name>
</gene>
<evidence type="ECO:0000313" key="2">
    <source>
        <dbReference type="Proteomes" id="UP001274571"/>
    </source>
</evidence>
<protein>
    <submittedName>
        <fullName evidence="1">Uncharacterized protein</fullName>
    </submittedName>
</protein>
<dbReference type="RefSeq" id="WP_320483771.1">
    <property type="nucleotide sequence ID" value="NZ_JAXCMD010000014.1"/>
</dbReference>
<sequence length="158" mass="19004">MEFVRGYNNAYFNFVTNQCKELGVPEELYLNWREQQKNDWDNFYIREIQGKVVFEEHGVHLPFYLQKYESGSLETGVIAFKLFPDKKSHLILWEYRRFDYPEGNLHAIEGKRKFLEVNELQRYIDEGYHWTERLSPPIGINFSLAEEGKFTSSYEELK</sequence>
<name>A0AAW9GHN5_BACTU</name>
<evidence type="ECO:0000313" key="1">
    <source>
        <dbReference type="EMBL" id="MDY0854790.1"/>
    </source>
</evidence>
<dbReference type="Proteomes" id="UP001274571">
    <property type="component" value="Unassembled WGS sequence"/>
</dbReference>
<proteinExistence type="predicted"/>
<reference evidence="1" key="1">
    <citation type="submission" date="2023-11" db="EMBL/GenBank/DDBJ databases">
        <title>Genome Sequence of Bacillus thuringiensis stain BLB 30AF.</title>
        <authorList>
            <person name="Farhat A."/>
        </authorList>
    </citation>
    <scope>NUCLEOTIDE SEQUENCE</scope>
    <source>
        <strain evidence="1">BLB30AF</strain>
    </source>
</reference>
<dbReference type="AlphaFoldDB" id="A0AAW9GHN5"/>
<organism evidence="1 2">
    <name type="scientific">Bacillus thuringiensis</name>
    <dbReference type="NCBI Taxonomy" id="1428"/>
    <lineage>
        <taxon>Bacteria</taxon>
        <taxon>Bacillati</taxon>
        <taxon>Bacillota</taxon>
        <taxon>Bacilli</taxon>
        <taxon>Bacillales</taxon>
        <taxon>Bacillaceae</taxon>
        <taxon>Bacillus</taxon>
        <taxon>Bacillus cereus group</taxon>
    </lineage>
</organism>
<dbReference type="EMBL" id="JAXCMD010000014">
    <property type="protein sequence ID" value="MDY0854790.1"/>
    <property type="molecule type" value="Genomic_DNA"/>
</dbReference>